<reference evidence="2 3" key="1">
    <citation type="submission" date="2018-09" db="EMBL/GenBank/DDBJ databases">
        <title>Genomic Encyclopedia of Archaeal and Bacterial Type Strains, Phase II (KMG-II): from individual species to whole genera.</title>
        <authorList>
            <person name="Goeker M."/>
        </authorList>
    </citation>
    <scope>NUCLEOTIDE SEQUENCE [LARGE SCALE GENOMIC DNA]</scope>
    <source>
        <strain evidence="2 3">DSM 26283</strain>
    </source>
</reference>
<sequence>MTKNMSDPYVKQTIENEVGYIEFFHPAHNSLPGDVLAKLANTITEAGQNDAIKVIVLKSGGDRTFCAGASFKELININDAATGKVFFSGFANVINAMRKCPKFIIGRIQGKTVGGGVGLAASTDYCMATKFAAIKLSELNIGIGPFVVGPAIERKMGLSAMSQIAIDANSFYPAEWAKQKGLFTHVYESTEALDEAVKTTAEHLCTYNTEAMTEMKKVFWKGTDDWDELLAERAQTSGRLVLSEFTKEKLKGFK</sequence>
<name>A0A420DG12_9FLAO</name>
<accession>A0A420DG12</accession>
<organism evidence="2 3">
    <name type="scientific">Ichthyenterobacterium magnum</name>
    <dbReference type="NCBI Taxonomy" id="1230530"/>
    <lineage>
        <taxon>Bacteria</taxon>
        <taxon>Pseudomonadati</taxon>
        <taxon>Bacteroidota</taxon>
        <taxon>Flavobacteriia</taxon>
        <taxon>Flavobacteriales</taxon>
        <taxon>Flavobacteriaceae</taxon>
        <taxon>Ichthyenterobacterium</taxon>
    </lineage>
</organism>
<dbReference type="Pfam" id="PF00378">
    <property type="entry name" value="ECH_1"/>
    <property type="match status" value="1"/>
</dbReference>
<dbReference type="CDD" id="cd06558">
    <property type="entry name" value="crotonase-like"/>
    <property type="match status" value="1"/>
</dbReference>
<dbReference type="GO" id="GO:0003824">
    <property type="term" value="F:catalytic activity"/>
    <property type="evidence" value="ECO:0007669"/>
    <property type="project" value="UniProtKB-ARBA"/>
</dbReference>
<dbReference type="EMBL" id="RAQJ01000005">
    <property type="protein sequence ID" value="RKE91979.1"/>
    <property type="molecule type" value="Genomic_DNA"/>
</dbReference>
<dbReference type="InterPro" id="IPR051683">
    <property type="entry name" value="Enoyl-CoA_Hydratase/Isomerase"/>
</dbReference>
<dbReference type="Gene3D" id="3.90.226.10">
    <property type="entry name" value="2-enoyl-CoA Hydratase, Chain A, domain 1"/>
    <property type="match status" value="1"/>
</dbReference>
<keyword evidence="3" id="KW-1185">Reference proteome</keyword>
<dbReference type="SUPFAM" id="SSF52096">
    <property type="entry name" value="ClpP/crotonase"/>
    <property type="match status" value="1"/>
</dbReference>
<evidence type="ECO:0000256" key="1">
    <source>
        <dbReference type="ARBA" id="ARBA00005254"/>
    </source>
</evidence>
<protein>
    <submittedName>
        <fullName evidence="2">Methylglutaconyl-CoA hydratase</fullName>
    </submittedName>
</protein>
<dbReference type="InterPro" id="IPR029045">
    <property type="entry name" value="ClpP/crotonase-like_dom_sf"/>
</dbReference>
<gene>
    <name evidence="2" type="ORF">BXY80_2411</name>
</gene>
<comment type="caution">
    <text evidence="2">The sequence shown here is derived from an EMBL/GenBank/DDBJ whole genome shotgun (WGS) entry which is preliminary data.</text>
</comment>
<dbReference type="Proteomes" id="UP000284892">
    <property type="component" value="Unassembled WGS sequence"/>
</dbReference>
<evidence type="ECO:0000313" key="3">
    <source>
        <dbReference type="Proteomes" id="UP000284892"/>
    </source>
</evidence>
<dbReference type="InterPro" id="IPR001753">
    <property type="entry name" value="Enoyl-CoA_hydra/iso"/>
</dbReference>
<evidence type="ECO:0000313" key="2">
    <source>
        <dbReference type="EMBL" id="RKE91979.1"/>
    </source>
</evidence>
<dbReference type="PANTHER" id="PTHR42964">
    <property type="entry name" value="ENOYL-COA HYDRATASE"/>
    <property type="match status" value="1"/>
</dbReference>
<proteinExistence type="inferred from homology"/>
<dbReference type="AlphaFoldDB" id="A0A420DG12"/>
<dbReference type="PANTHER" id="PTHR42964:SF1">
    <property type="entry name" value="POLYKETIDE BIOSYNTHESIS ENOYL-COA HYDRATASE PKSH-RELATED"/>
    <property type="match status" value="1"/>
</dbReference>
<comment type="similarity">
    <text evidence="1">Belongs to the enoyl-CoA hydratase/isomerase family.</text>
</comment>